<feature type="transmembrane region" description="Helical" evidence="10">
    <location>
        <begin position="93"/>
        <end position="116"/>
    </location>
</feature>
<comment type="similarity">
    <text evidence="10">Belongs to the PlsY family.</text>
</comment>
<dbReference type="NCBIfam" id="TIGR00023">
    <property type="entry name" value="glycerol-3-phosphate 1-O-acyltransferase PlsY"/>
    <property type="match status" value="1"/>
</dbReference>
<evidence type="ECO:0000256" key="3">
    <source>
        <dbReference type="ARBA" id="ARBA00022679"/>
    </source>
</evidence>
<keyword evidence="4 10" id="KW-0812">Transmembrane</keyword>
<evidence type="ECO:0000256" key="11">
    <source>
        <dbReference type="SAM" id="MobiDB-lite"/>
    </source>
</evidence>
<evidence type="ECO:0000256" key="4">
    <source>
        <dbReference type="ARBA" id="ARBA00022692"/>
    </source>
</evidence>
<dbReference type="EMBL" id="SLXH01000016">
    <property type="protein sequence ID" value="TCP16710.1"/>
    <property type="molecule type" value="Genomic_DNA"/>
</dbReference>
<protein>
    <recommendedName>
        <fullName evidence="10">Glycerol-3-phosphate acyltransferase</fullName>
    </recommendedName>
    <alternativeName>
        <fullName evidence="10">Acyl-PO4 G3P acyltransferase</fullName>
    </alternativeName>
    <alternativeName>
        <fullName evidence="10">Acyl-phosphate--glycerol-3-phosphate acyltransferase</fullName>
    </alternativeName>
    <alternativeName>
        <fullName evidence="10">G3P acyltransferase</fullName>
        <shortName evidence="10">GPAT</shortName>
        <ecNumber evidence="10">2.3.1.275</ecNumber>
    </alternativeName>
    <alternativeName>
        <fullName evidence="10">Lysophosphatidic acid synthase</fullName>
        <shortName evidence="10">LPA synthase</shortName>
    </alternativeName>
</protein>
<dbReference type="Pfam" id="PF02660">
    <property type="entry name" value="G3P_acyltransf"/>
    <property type="match status" value="1"/>
</dbReference>
<comment type="catalytic activity">
    <reaction evidence="10">
        <text>an acyl phosphate + sn-glycerol 3-phosphate = a 1-acyl-sn-glycero-3-phosphate + phosphate</text>
        <dbReference type="Rhea" id="RHEA:34075"/>
        <dbReference type="ChEBI" id="CHEBI:43474"/>
        <dbReference type="ChEBI" id="CHEBI:57597"/>
        <dbReference type="ChEBI" id="CHEBI:57970"/>
        <dbReference type="ChEBI" id="CHEBI:59918"/>
        <dbReference type="EC" id="2.3.1.275"/>
    </reaction>
</comment>
<feature type="transmembrane region" description="Helical" evidence="10">
    <location>
        <begin position="128"/>
        <end position="146"/>
    </location>
</feature>
<evidence type="ECO:0000256" key="5">
    <source>
        <dbReference type="ARBA" id="ARBA00022989"/>
    </source>
</evidence>
<evidence type="ECO:0000313" key="13">
    <source>
        <dbReference type="Proteomes" id="UP000295182"/>
    </source>
</evidence>
<evidence type="ECO:0000256" key="8">
    <source>
        <dbReference type="ARBA" id="ARBA00023209"/>
    </source>
</evidence>
<proteinExistence type="inferred from homology"/>
<feature type="transmembrane region" description="Helical" evidence="10">
    <location>
        <begin position="153"/>
        <end position="177"/>
    </location>
</feature>
<keyword evidence="9 10" id="KW-1208">Phospholipid metabolism</keyword>
<dbReference type="GO" id="GO:0008654">
    <property type="term" value="P:phospholipid biosynthetic process"/>
    <property type="evidence" value="ECO:0007669"/>
    <property type="project" value="UniProtKB-UniRule"/>
</dbReference>
<dbReference type="OrthoDB" id="9777124at2"/>
<organism evidence="12 13">
    <name type="scientific">Simplicispira metamorpha</name>
    <dbReference type="NCBI Taxonomy" id="80881"/>
    <lineage>
        <taxon>Bacteria</taxon>
        <taxon>Pseudomonadati</taxon>
        <taxon>Pseudomonadota</taxon>
        <taxon>Betaproteobacteria</taxon>
        <taxon>Burkholderiales</taxon>
        <taxon>Comamonadaceae</taxon>
        <taxon>Simplicispira</taxon>
    </lineage>
</organism>
<evidence type="ECO:0000256" key="1">
    <source>
        <dbReference type="ARBA" id="ARBA00022475"/>
    </source>
</evidence>
<dbReference type="GO" id="GO:0043772">
    <property type="term" value="F:acyl-phosphate glycerol-3-phosphate acyltransferase activity"/>
    <property type="evidence" value="ECO:0007669"/>
    <property type="project" value="UniProtKB-UniRule"/>
</dbReference>
<feature type="region of interest" description="Disordered" evidence="11">
    <location>
        <begin position="240"/>
        <end position="271"/>
    </location>
</feature>
<keyword evidence="2 10" id="KW-0444">Lipid biosynthesis</keyword>
<reference evidence="12 13" key="1">
    <citation type="submission" date="2019-03" db="EMBL/GenBank/DDBJ databases">
        <title>Genomic Encyclopedia of Type Strains, Phase IV (KMG-IV): sequencing the most valuable type-strain genomes for metagenomic binning, comparative biology and taxonomic classification.</title>
        <authorList>
            <person name="Goeker M."/>
        </authorList>
    </citation>
    <scope>NUCLEOTIDE SEQUENCE [LARGE SCALE GENOMIC DNA]</scope>
    <source>
        <strain evidence="12 13">DSM 1837</strain>
    </source>
</reference>
<gene>
    <name evidence="10" type="primary">plsY</name>
    <name evidence="12" type="ORF">EV674_11612</name>
</gene>
<comment type="subunit">
    <text evidence="10">Probably interacts with PlsX.</text>
</comment>
<dbReference type="SMART" id="SM01207">
    <property type="entry name" value="G3P_acyltransf"/>
    <property type="match status" value="1"/>
</dbReference>
<sequence>MPLPAALVFVAGPGRLSCTALQAFCAAFLPPIIPPGDLPVPVVYSALAVVAAYLLGSLSFAVLVSRAMGLSDPRTFGSKNPGATNVLRSGSKAAAIVTLLLDAAKGWLPVVLVRWWGAPYGLEEGTQALVGLAAFAGHLWPVFFGFKGGKGVATALGVLVGVSGWLGLATLGAWLVVVFLSRYVSLASMAAALFAPAFYLLASGPLWYADHRVAAAMGAMAALLVWRHQENIGRLVRGTESKLGQSKAKAGVEPRAQTPPAYPKKKHRHGK</sequence>
<evidence type="ECO:0000256" key="6">
    <source>
        <dbReference type="ARBA" id="ARBA00023098"/>
    </source>
</evidence>
<keyword evidence="12" id="KW-0012">Acyltransferase</keyword>
<dbReference type="Proteomes" id="UP000295182">
    <property type="component" value="Unassembled WGS sequence"/>
</dbReference>
<evidence type="ECO:0000313" key="12">
    <source>
        <dbReference type="EMBL" id="TCP16710.1"/>
    </source>
</evidence>
<feature type="transmembrane region" description="Helical" evidence="10">
    <location>
        <begin position="183"/>
        <end position="202"/>
    </location>
</feature>
<dbReference type="GO" id="GO:0005886">
    <property type="term" value="C:plasma membrane"/>
    <property type="evidence" value="ECO:0007669"/>
    <property type="project" value="UniProtKB-SubCell"/>
</dbReference>
<keyword evidence="7 10" id="KW-0472">Membrane</keyword>
<comment type="function">
    <text evidence="10">Catalyzes the transfer of an acyl group from acyl-phosphate (acyl-PO(4)) to glycerol-3-phosphate (G3P) to form lysophosphatidic acid (LPA). This enzyme utilizes acyl-phosphate as fatty acyl donor, but not acyl-CoA or acyl-ACP.</text>
</comment>
<feature type="transmembrane region" description="Helical" evidence="10">
    <location>
        <begin position="42"/>
        <end position="64"/>
    </location>
</feature>
<keyword evidence="1 10" id="KW-1003">Cell membrane</keyword>
<dbReference type="PANTHER" id="PTHR30309">
    <property type="entry name" value="INNER MEMBRANE PROTEIN YGIH"/>
    <property type="match status" value="1"/>
</dbReference>
<keyword evidence="5 10" id="KW-1133">Transmembrane helix</keyword>
<evidence type="ECO:0000256" key="9">
    <source>
        <dbReference type="ARBA" id="ARBA00023264"/>
    </source>
</evidence>
<dbReference type="UniPathway" id="UPA00085"/>
<comment type="caution">
    <text evidence="12">The sequence shown here is derived from an EMBL/GenBank/DDBJ whole genome shotgun (WGS) entry which is preliminary data.</text>
</comment>
<dbReference type="HAMAP" id="MF_01043">
    <property type="entry name" value="PlsY"/>
    <property type="match status" value="1"/>
</dbReference>
<dbReference type="EC" id="2.3.1.275" evidence="10"/>
<dbReference type="AlphaFoldDB" id="A0A4R2N707"/>
<keyword evidence="13" id="KW-1185">Reference proteome</keyword>
<evidence type="ECO:0000256" key="2">
    <source>
        <dbReference type="ARBA" id="ARBA00022516"/>
    </source>
</evidence>
<keyword evidence="8 10" id="KW-0594">Phospholipid biosynthesis</keyword>
<dbReference type="PANTHER" id="PTHR30309:SF0">
    <property type="entry name" value="GLYCEROL-3-PHOSPHATE ACYLTRANSFERASE-RELATED"/>
    <property type="match status" value="1"/>
</dbReference>
<dbReference type="InterPro" id="IPR003811">
    <property type="entry name" value="G3P_acylTferase_PlsY"/>
</dbReference>
<keyword evidence="6 10" id="KW-0443">Lipid metabolism</keyword>
<accession>A0A4R2N707</accession>
<comment type="pathway">
    <text evidence="10">Lipid metabolism; phospholipid metabolism.</text>
</comment>
<name>A0A4R2N707_9BURK</name>
<evidence type="ECO:0000256" key="10">
    <source>
        <dbReference type="HAMAP-Rule" id="MF_01043"/>
    </source>
</evidence>
<keyword evidence="3 10" id="KW-0808">Transferase</keyword>
<evidence type="ECO:0000256" key="7">
    <source>
        <dbReference type="ARBA" id="ARBA00023136"/>
    </source>
</evidence>
<comment type="subcellular location">
    <subcellularLocation>
        <location evidence="10">Cell membrane</location>
        <topology evidence="10">Multi-pass membrane protein</topology>
    </subcellularLocation>
</comment>